<dbReference type="Pfam" id="PF01881">
    <property type="entry name" value="Cas_Cas6_C"/>
    <property type="match status" value="1"/>
</dbReference>
<keyword evidence="4" id="KW-1185">Reference proteome</keyword>
<organism evidence="3 4">
    <name type="scientific">Caloramator fervidus</name>
    <dbReference type="NCBI Taxonomy" id="29344"/>
    <lineage>
        <taxon>Bacteria</taxon>
        <taxon>Bacillati</taxon>
        <taxon>Bacillota</taxon>
        <taxon>Clostridia</taxon>
        <taxon>Eubacteriales</taxon>
        <taxon>Clostridiaceae</taxon>
        <taxon>Caloramator</taxon>
    </lineage>
</organism>
<dbReference type="Gene3D" id="3.30.70.1900">
    <property type="match status" value="1"/>
</dbReference>
<dbReference type="InterPro" id="IPR045747">
    <property type="entry name" value="CRISPR-assoc_prot_Cas6_N_sf"/>
</dbReference>
<gene>
    <name evidence="3" type="ORF">SAMN05660865_00953</name>
</gene>
<feature type="domain" description="CRISPR associated protein Cas6 C-terminal" evidence="2">
    <location>
        <begin position="116"/>
        <end position="240"/>
    </location>
</feature>
<proteinExistence type="predicted"/>
<dbReference type="GO" id="GO:0016788">
    <property type="term" value="F:hydrolase activity, acting on ester bonds"/>
    <property type="evidence" value="ECO:0007669"/>
    <property type="project" value="InterPro"/>
</dbReference>
<evidence type="ECO:0000256" key="1">
    <source>
        <dbReference type="ARBA" id="ARBA00023118"/>
    </source>
</evidence>
<accession>A0A1H5UQ89</accession>
<dbReference type="RefSeq" id="WP_242971194.1">
    <property type="nucleotide sequence ID" value="NZ_FNUK01000010.1"/>
</dbReference>
<name>A0A1H5UQ89_9CLOT</name>
<keyword evidence="1" id="KW-0051">Antiviral defense</keyword>
<dbReference type="Proteomes" id="UP000242850">
    <property type="component" value="Unassembled WGS sequence"/>
</dbReference>
<dbReference type="InterPro" id="IPR049435">
    <property type="entry name" value="Cas_Cas6_C"/>
</dbReference>
<evidence type="ECO:0000259" key="2">
    <source>
        <dbReference type="Pfam" id="PF01881"/>
    </source>
</evidence>
<sequence>MRIKCFFESNFIPVDYNMMFVSFIKECLKKSDEDYFNKLFYYQNKQNKKSKNYSFAIGFNNFKLDGNVFNIGGDVIFNLTSPDLEFFVNFYNGLLKTKFFNYKEYTLKRKRVVFIKEKVIDNDEVIFKTLSPICIKDKNNNYLDIDDEKFNQELSYIADLIVKNFRGYGIKKEINFEPIDMKKRIVKLNKDFLNQNKDSYYKVNAYSGTFKLKGDVEDLNLIYQLGLSFRRNQGFGMLEVV</sequence>
<dbReference type="CDD" id="cd21140">
    <property type="entry name" value="Cas6_I-like"/>
    <property type="match status" value="1"/>
</dbReference>
<dbReference type="AlphaFoldDB" id="A0A1H5UQ89"/>
<dbReference type="InterPro" id="IPR010156">
    <property type="entry name" value="CRISPR-assoc_prot_Cas6"/>
</dbReference>
<protein>
    <submittedName>
        <fullName evidence="3">CRISPR-associated endoribonuclease Cas6</fullName>
    </submittedName>
</protein>
<dbReference type="NCBIfam" id="TIGR01877">
    <property type="entry name" value="cas_cas6"/>
    <property type="match status" value="1"/>
</dbReference>
<dbReference type="Gene3D" id="3.30.70.1890">
    <property type="match status" value="1"/>
</dbReference>
<dbReference type="PANTHER" id="PTHR36984:SF3">
    <property type="entry name" value="CRISPR-ASSOCIATED ENDORIBONUCLEASE CAS6"/>
    <property type="match status" value="1"/>
</dbReference>
<reference evidence="4" key="1">
    <citation type="submission" date="2016-10" db="EMBL/GenBank/DDBJ databases">
        <authorList>
            <person name="Varghese N."/>
            <person name="Submissions S."/>
        </authorList>
    </citation>
    <scope>NUCLEOTIDE SEQUENCE [LARGE SCALE GENOMIC DNA]</scope>
    <source>
        <strain evidence="4">DSM 5463</strain>
    </source>
</reference>
<dbReference type="EMBL" id="FNUK01000010">
    <property type="protein sequence ID" value="SEF76598.1"/>
    <property type="molecule type" value="Genomic_DNA"/>
</dbReference>
<evidence type="ECO:0000313" key="3">
    <source>
        <dbReference type="EMBL" id="SEF76598.1"/>
    </source>
</evidence>
<dbReference type="GO" id="GO:0051607">
    <property type="term" value="P:defense response to virus"/>
    <property type="evidence" value="ECO:0007669"/>
    <property type="project" value="UniProtKB-KW"/>
</dbReference>
<dbReference type="PANTHER" id="PTHR36984">
    <property type="entry name" value="CRISPR-ASSOCIATED ENDORIBONUCLEASE CAS6 1"/>
    <property type="match status" value="1"/>
</dbReference>
<evidence type="ECO:0000313" key="4">
    <source>
        <dbReference type="Proteomes" id="UP000242850"/>
    </source>
</evidence>